<sequence length="548" mass="60175">MLRGLGPMRLAAIAGVGVSILGFFIYLMSRVAAPQMELLYGDLDLADSKQIIEKLTTDKIPYELRKDGTEVWVPKDRKLDLRVRMAEQALPSGGRMAGYELFDKQDALGATSFQQNITMVRALEGELAKTIRSIDKVKAARVHLVLPKREAFSRDTQEPSASVILKMQGNGRLDKGQTSAIQHLIAAAVPKMKPSRISIIDDKGTLLAKGFENSKEYQAQSAEEMRLNTEARLVKTIEDLLERSLGPGRVRAEVTVDMDMSSAVTTEETFDPETKVIRSQVTINEGEQSQDAEPTPVTVQQNLPDPNASASGNIRTSTKANKNQETVNYEISRKTKNTVREMGEIRKVSAAVIVDGVRDQSADGKQTAYRDRTPEELAQIEALVKSAIGFTKDRDDQVKVASMPFYKGEELLQAEEPGDFIFGMRREFVEKVASNLGLSVVAILFLLLVLRPLISRAIESMQGQVGPDGRRLLTAEGGSMPQLTGPGAVAMAAPGLGGEEEVIADELIDIDKVEGRVKASSIRKIGEIVEKHPEEALSIIRNWLYQEA</sequence>
<keyword evidence="14" id="KW-0282">Flagellum</keyword>
<dbReference type="GO" id="GO:0003774">
    <property type="term" value="F:cytoskeletal motor activity"/>
    <property type="evidence" value="ECO:0007669"/>
    <property type="project" value="InterPro"/>
</dbReference>
<evidence type="ECO:0000313" key="14">
    <source>
        <dbReference type="EMBL" id="RAU22761.1"/>
    </source>
</evidence>
<feature type="domain" description="Flagellar M-ring C-terminal" evidence="13">
    <location>
        <begin position="241"/>
        <end position="405"/>
    </location>
</feature>
<dbReference type="GO" id="GO:0009431">
    <property type="term" value="C:bacterial-type flagellum basal body, MS ring"/>
    <property type="evidence" value="ECO:0007669"/>
    <property type="project" value="InterPro"/>
</dbReference>
<comment type="similarity">
    <text evidence="3 9">Belongs to the FliF family.</text>
</comment>
<evidence type="ECO:0000256" key="2">
    <source>
        <dbReference type="ARBA" id="ARBA00004651"/>
    </source>
</evidence>
<evidence type="ECO:0000256" key="4">
    <source>
        <dbReference type="ARBA" id="ARBA00022475"/>
    </source>
</evidence>
<dbReference type="PIRSF" id="PIRSF004862">
    <property type="entry name" value="FliF"/>
    <property type="match status" value="1"/>
</dbReference>
<dbReference type="InterPro" id="IPR006182">
    <property type="entry name" value="FliF_N_dom"/>
</dbReference>
<evidence type="ECO:0000259" key="12">
    <source>
        <dbReference type="Pfam" id="PF01514"/>
    </source>
</evidence>
<feature type="transmembrane region" description="Helical" evidence="11">
    <location>
        <begin position="6"/>
        <end position="27"/>
    </location>
</feature>
<feature type="region of interest" description="Disordered" evidence="10">
    <location>
        <begin position="285"/>
        <end position="326"/>
    </location>
</feature>
<dbReference type="PANTHER" id="PTHR30046:SF0">
    <property type="entry name" value="FLAGELLAR M-RING PROTEIN"/>
    <property type="match status" value="1"/>
</dbReference>
<dbReference type="EMBL" id="PGTO01000003">
    <property type="protein sequence ID" value="RAU22761.1"/>
    <property type="molecule type" value="Genomic_DNA"/>
</dbReference>
<dbReference type="GO" id="GO:0071973">
    <property type="term" value="P:bacterial-type flagellum-dependent cell motility"/>
    <property type="evidence" value="ECO:0007669"/>
    <property type="project" value="InterPro"/>
</dbReference>
<dbReference type="AlphaFoldDB" id="A0A364P099"/>
<evidence type="ECO:0000259" key="13">
    <source>
        <dbReference type="Pfam" id="PF08345"/>
    </source>
</evidence>
<organism evidence="14 15">
    <name type="scientific">Paramagnetospirillum kuznetsovii</name>
    <dbReference type="NCBI Taxonomy" id="2053833"/>
    <lineage>
        <taxon>Bacteria</taxon>
        <taxon>Pseudomonadati</taxon>
        <taxon>Pseudomonadota</taxon>
        <taxon>Alphaproteobacteria</taxon>
        <taxon>Rhodospirillales</taxon>
        <taxon>Magnetospirillaceae</taxon>
        <taxon>Paramagnetospirillum</taxon>
    </lineage>
</organism>
<evidence type="ECO:0000256" key="7">
    <source>
        <dbReference type="ARBA" id="ARBA00023136"/>
    </source>
</evidence>
<keyword evidence="6 11" id="KW-1133">Transmembrane helix</keyword>
<reference evidence="14 15" key="1">
    <citation type="submission" date="2017-11" db="EMBL/GenBank/DDBJ databases">
        <title>Draft genome sequence of magnetotactic bacterium Magnetospirillum kuznetsovii LBB-42.</title>
        <authorList>
            <person name="Grouzdev D.S."/>
            <person name="Rysina M.S."/>
            <person name="Baslerov R.V."/>
            <person name="Koziaeva V."/>
        </authorList>
    </citation>
    <scope>NUCLEOTIDE SEQUENCE [LARGE SCALE GENOMIC DNA]</scope>
    <source>
        <strain evidence="14 15">LBB-42</strain>
    </source>
</reference>
<dbReference type="PANTHER" id="PTHR30046">
    <property type="entry name" value="FLAGELLAR M-RING PROTEIN"/>
    <property type="match status" value="1"/>
</dbReference>
<comment type="caution">
    <text evidence="14">The sequence shown here is derived from an EMBL/GenBank/DDBJ whole genome shotgun (WGS) entry which is preliminary data.</text>
</comment>
<gene>
    <name evidence="14" type="primary">fliF</name>
    <name evidence="14" type="ORF">CU669_05060</name>
</gene>
<evidence type="ECO:0000256" key="10">
    <source>
        <dbReference type="SAM" id="MobiDB-lite"/>
    </source>
</evidence>
<keyword evidence="4" id="KW-1003">Cell membrane</keyword>
<dbReference type="Proteomes" id="UP000251075">
    <property type="component" value="Unassembled WGS sequence"/>
</dbReference>
<dbReference type="GO" id="GO:0005886">
    <property type="term" value="C:plasma membrane"/>
    <property type="evidence" value="ECO:0007669"/>
    <property type="project" value="UniProtKB-SubCell"/>
</dbReference>
<protein>
    <recommendedName>
        <fullName evidence="9">Flagellar M-ring protein</fullName>
    </recommendedName>
</protein>
<dbReference type="Pfam" id="PF08345">
    <property type="entry name" value="YscJ_FliF_C"/>
    <property type="match status" value="1"/>
</dbReference>
<dbReference type="PRINTS" id="PR01009">
    <property type="entry name" value="FLGMRINGFLIF"/>
</dbReference>
<feature type="transmembrane region" description="Helical" evidence="11">
    <location>
        <begin position="432"/>
        <end position="454"/>
    </location>
</feature>
<evidence type="ECO:0000256" key="11">
    <source>
        <dbReference type="SAM" id="Phobius"/>
    </source>
</evidence>
<keyword evidence="15" id="KW-1185">Reference proteome</keyword>
<evidence type="ECO:0000256" key="3">
    <source>
        <dbReference type="ARBA" id="ARBA00007971"/>
    </source>
</evidence>
<dbReference type="InterPro" id="IPR000067">
    <property type="entry name" value="FlgMring_FliF"/>
</dbReference>
<evidence type="ECO:0000256" key="1">
    <source>
        <dbReference type="ARBA" id="ARBA00004117"/>
    </source>
</evidence>
<evidence type="ECO:0000256" key="5">
    <source>
        <dbReference type="ARBA" id="ARBA00022692"/>
    </source>
</evidence>
<evidence type="ECO:0000313" key="15">
    <source>
        <dbReference type="Proteomes" id="UP000251075"/>
    </source>
</evidence>
<dbReference type="Gene3D" id="3.30.300.30">
    <property type="match status" value="1"/>
</dbReference>
<keyword evidence="14" id="KW-0966">Cell projection</keyword>
<comment type="subcellular location">
    <subcellularLocation>
        <location evidence="1 9">Bacterial flagellum basal body</location>
    </subcellularLocation>
    <subcellularLocation>
        <location evidence="2">Cell membrane</location>
        <topology evidence="2">Multi-pass membrane protein</topology>
    </subcellularLocation>
</comment>
<keyword evidence="14" id="KW-0969">Cilium</keyword>
<keyword evidence="7 11" id="KW-0472">Membrane</keyword>
<comment type="function">
    <text evidence="9">The M ring may be actively involved in energy transduction.</text>
</comment>
<keyword evidence="8 9" id="KW-0975">Bacterial flagellum</keyword>
<dbReference type="InterPro" id="IPR045851">
    <property type="entry name" value="AMP-bd_C_sf"/>
</dbReference>
<keyword evidence="5 11" id="KW-0812">Transmembrane</keyword>
<evidence type="ECO:0000256" key="6">
    <source>
        <dbReference type="ARBA" id="ARBA00022989"/>
    </source>
</evidence>
<dbReference type="OrthoDB" id="9807026at2"/>
<evidence type="ECO:0000256" key="8">
    <source>
        <dbReference type="ARBA" id="ARBA00023143"/>
    </source>
</evidence>
<proteinExistence type="inferred from homology"/>
<feature type="domain" description="Flagellar M-ring N-terminal" evidence="12">
    <location>
        <begin position="33"/>
        <end position="208"/>
    </location>
</feature>
<evidence type="ECO:0000256" key="9">
    <source>
        <dbReference type="PIRNR" id="PIRNR004862"/>
    </source>
</evidence>
<accession>A0A364P099</accession>
<name>A0A364P099_9PROT</name>
<dbReference type="Pfam" id="PF01514">
    <property type="entry name" value="YscJ_FliF"/>
    <property type="match status" value="1"/>
</dbReference>
<dbReference type="InterPro" id="IPR013556">
    <property type="entry name" value="Flag_M-ring_C"/>
</dbReference>
<dbReference type="InterPro" id="IPR043427">
    <property type="entry name" value="YscJ/FliF"/>
</dbReference>
<dbReference type="NCBIfam" id="TIGR00206">
    <property type="entry name" value="fliF"/>
    <property type="match status" value="1"/>
</dbReference>